<feature type="binding site" evidence="6">
    <location>
        <position position="215"/>
    </location>
    <ligand>
        <name>substrate</name>
    </ligand>
</feature>
<feature type="binding site" evidence="6">
    <location>
        <begin position="273"/>
        <end position="275"/>
    </location>
    <ligand>
        <name>substrate</name>
    </ligand>
</feature>
<dbReference type="InParanoid" id="Q01UZ6"/>
<evidence type="ECO:0000256" key="1">
    <source>
        <dbReference type="ARBA" id="ARBA00010716"/>
    </source>
</evidence>
<feature type="active site" description="Proton donor/acceptor" evidence="5">
    <location>
        <position position="238"/>
    </location>
</feature>
<feature type="binding site" evidence="7">
    <location>
        <position position="91"/>
    </location>
    <ligand>
        <name>Zn(2+)</name>
        <dbReference type="ChEBI" id="CHEBI:29105"/>
    </ligand>
</feature>
<feature type="binding site" evidence="7">
    <location>
        <position position="159"/>
    </location>
    <ligand>
        <name>Zn(2+)</name>
        <dbReference type="ChEBI" id="CHEBI:29105"/>
    </ligand>
</feature>
<dbReference type="GO" id="GO:0006046">
    <property type="term" value="P:N-acetylglucosamine catabolic process"/>
    <property type="evidence" value="ECO:0007669"/>
    <property type="project" value="TreeGrafter"/>
</dbReference>
<dbReference type="GO" id="GO:0046872">
    <property type="term" value="F:metal ion binding"/>
    <property type="evidence" value="ECO:0007669"/>
    <property type="project" value="UniProtKB-KW"/>
</dbReference>
<organism evidence="9">
    <name type="scientific">Solibacter usitatus (strain Ellin6076)</name>
    <dbReference type="NCBI Taxonomy" id="234267"/>
    <lineage>
        <taxon>Bacteria</taxon>
        <taxon>Pseudomonadati</taxon>
        <taxon>Acidobacteriota</taxon>
        <taxon>Terriglobia</taxon>
        <taxon>Bryobacterales</taxon>
        <taxon>Solibacteraceae</taxon>
        <taxon>Candidatus Solibacter</taxon>
    </lineage>
</organism>
<name>Q01UZ6_SOLUE</name>
<reference evidence="9" key="1">
    <citation type="submission" date="2006-10" db="EMBL/GenBank/DDBJ databases">
        <title>Complete sequence of Solibacter usitatus Ellin6076.</title>
        <authorList>
            <consortium name="US DOE Joint Genome Institute"/>
            <person name="Copeland A."/>
            <person name="Lucas S."/>
            <person name="Lapidus A."/>
            <person name="Barry K."/>
            <person name="Detter J.C."/>
            <person name="Glavina del Rio T."/>
            <person name="Hammon N."/>
            <person name="Israni S."/>
            <person name="Dalin E."/>
            <person name="Tice H."/>
            <person name="Pitluck S."/>
            <person name="Thompson L.S."/>
            <person name="Brettin T."/>
            <person name="Bruce D."/>
            <person name="Han C."/>
            <person name="Tapia R."/>
            <person name="Gilna P."/>
            <person name="Schmutz J."/>
            <person name="Larimer F."/>
            <person name="Land M."/>
            <person name="Hauser L."/>
            <person name="Kyrpides N."/>
            <person name="Mikhailova N."/>
            <person name="Janssen P.H."/>
            <person name="Kuske C.R."/>
            <person name="Richardson P."/>
        </authorList>
    </citation>
    <scope>NUCLEOTIDE SEQUENCE</scope>
    <source>
        <strain evidence="9">Ellin6076</strain>
    </source>
</reference>
<accession>Q01UZ6</accession>
<gene>
    <name evidence="9" type="ordered locus">Acid_5572</name>
</gene>
<evidence type="ECO:0000256" key="3">
    <source>
        <dbReference type="ARBA" id="ARBA00022801"/>
    </source>
</evidence>
<comment type="similarity">
    <text evidence="1 4">Belongs to the metallo-dependent hydrolases superfamily. NagA family.</text>
</comment>
<protein>
    <submittedName>
        <fullName evidence="9">N-acetylglucosamine 6-phosphate deacetylase</fullName>
        <ecNumber evidence="9">3.5.1.25</ecNumber>
    </submittedName>
</protein>
<dbReference type="EMBL" id="CP000473">
    <property type="protein sequence ID" value="ABJ86519.1"/>
    <property type="molecule type" value="Genomic_DNA"/>
</dbReference>
<dbReference type="GO" id="GO:0008448">
    <property type="term" value="F:N-acetylglucosamine-6-phosphate deacetylase activity"/>
    <property type="evidence" value="ECO:0007669"/>
    <property type="project" value="UniProtKB-EC"/>
</dbReference>
<comment type="cofactor">
    <cofactor evidence="7">
        <name>a divalent metal cation</name>
        <dbReference type="ChEBI" id="CHEBI:60240"/>
    </cofactor>
    <text evidence="7">Binds 1 divalent metal cation per subunit.</text>
</comment>
<dbReference type="InterPro" id="IPR032466">
    <property type="entry name" value="Metal_Hydrolase"/>
</dbReference>
<keyword evidence="4" id="KW-0119">Carbohydrate metabolism</keyword>
<dbReference type="PANTHER" id="PTHR11113">
    <property type="entry name" value="N-ACETYLGLUCOSAMINE-6-PHOSPHATE DEACETYLASE"/>
    <property type="match status" value="1"/>
</dbReference>
<feature type="binding site" evidence="6">
    <location>
        <position position="191"/>
    </location>
    <ligand>
        <name>substrate</name>
    </ligand>
</feature>
<dbReference type="HOGENOM" id="CLU_032482_2_0_0"/>
<dbReference type="KEGG" id="sus:Acid_5572"/>
<evidence type="ECO:0000256" key="5">
    <source>
        <dbReference type="PIRSR" id="PIRSR038994-1"/>
    </source>
</evidence>
<evidence type="ECO:0000256" key="2">
    <source>
        <dbReference type="ARBA" id="ARBA00022723"/>
    </source>
</evidence>
<dbReference type="FunCoup" id="Q01UZ6">
    <property type="interactions" value="216"/>
</dbReference>
<dbReference type="InterPro" id="IPR003764">
    <property type="entry name" value="GlcNAc_6-P_deAcase"/>
</dbReference>
<keyword evidence="2 7" id="KW-0479">Metal-binding</keyword>
<dbReference type="InterPro" id="IPR006680">
    <property type="entry name" value="Amidohydro-rel"/>
</dbReference>
<feature type="binding site" evidence="7">
    <location>
        <position position="180"/>
    </location>
    <ligand>
        <name>Zn(2+)</name>
        <dbReference type="ChEBI" id="CHEBI:29105"/>
    </ligand>
</feature>
<dbReference type="PANTHER" id="PTHR11113:SF14">
    <property type="entry name" value="N-ACETYLGLUCOSAMINE-6-PHOSPHATE DEACETYLASE"/>
    <property type="match status" value="1"/>
</dbReference>
<dbReference type="EC" id="3.5.1.25" evidence="9"/>
<dbReference type="SUPFAM" id="SSF51556">
    <property type="entry name" value="Metallo-dependent hydrolases"/>
    <property type="match status" value="1"/>
</dbReference>
<dbReference type="AlphaFoldDB" id="Q01UZ6"/>
<dbReference type="PIRSF" id="PIRSF038994">
    <property type="entry name" value="NagA"/>
    <property type="match status" value="1"/>
</dbReference>
<dbReference type="STRING" id="234267.Acid_5572"/>
<evidence type="ECO:0000256" key="4">
    <source>
        <dbReference type="PIRNR" id="PIRNR038994"/>
    </source>
</evidence>
<dbReference type="eggNOG" id="COG1820">
    <property type="taxonomic scope" value="Bacteria"/>
</dbReference>
<dbReference type="OrthoDB" id="9776488at2"/>
<evidence type="ECO:0000313" key="9">
    <source>
        <dbReference type="EMBL" id="ABJ86519.1"/>
    </source>
</evidence>
<proteinExistence type="inferred from homology"/>
<evidence type="ECO:0000256" key="6">
    <source>
        <dbReference type="PIRSR" id="PIRSR038994-2"/>
    </source>
</evidence>
<sequence length="356" mass="37591">MTTLNCSGSYSSPGFVDLQVNGFAGVDYNHPRSSMEEIGRSLRAQFAAGVTRLYPTVITGAPDEMAACLRNLAAAQAALPEGEAMAGFHVEGPHISPEDGPRGAHPRQWVRPPDAGEFARWQEAAGGAIRIITLSPEWPGAARYIEHITAQGVVASIGHTQASAEQIAEAVAAGATLSTHLGNGAHQLLRRHPNYIWEQLAEDRLMAGFIVDGIHLGASFLKAAIRAKGLERAVLVTDAATPAGAVPGRYLLADQAVELTQDGRVVLAGTDRLAGSALSMNRGVANVMRLAGLTLDEAVRMATENAARAGKVAVHPEDKVEFRLTAAGDVEVVRTWLAGRLTHDSTLSRDAQAPLL</sequence>
<dbReference type="Pfam" id="PF01979">
    <property type="entry name" value="Amidohydro_1"/>
    <property type="match status" value="1"/>
</dbReference>
<feature type="binding site" evidence="6">
    <location>
        <begin position="183"/>
        <end position="184"/>
    </location>
    <ligand>
        <name>substrate</name>
    </ligand>
</feature>
<feature type="binding site" evidence="6">
    <location>
        <position position="104"/>
    </location>
    <ligand>
        <name>substrate</name>
    </ligand>
</feature>
<feature type="domain" description="Amidohydrolase-related" evidence="8">
    <location>
        <begin position="12"/>
        <end position="309"/>
    </location>
</feature>
<dbReference type="Gene3D" id="3.20.20.140">
    <property type="entry name" value="Metal-dependent hydrolases"/>
    <property type="match status" value="1"/>
</dbReference>
<evidence type="ECO:0000256" key="7">
    <source>
        <dbReference type="PIRSR" id="PIRSR038994-3"/>
    </source>
</evidence>
<evidence type="ECO:0000259" key="8">
    <source>
        <dbReference type="Pfam" id="PF01979"/>
    </source>
</evidence>
<keyword evidence="3 4" id="KW-0378">Hydrolase</keyword>